<evidence type="ECO:0000313" key="4">
    <source>
        <dbReference type="Proteomes" id="UP001632339"/>
    </source>
</evidence>
<sequence length="177" mass="19695">MKPSFFRLIFLISFIVILTGCSALGGGSIAKRSIKLSNGIQNAYAVESNTANRVAPIIIQAAEKYDLNPLMLAAMIQQESSYRNYVISPAGAIGLTQIMPNYWQQICPGDLFEEATNINCGSFILAKYNQSAGSWKKALAYYNVGPTGYKSSWKMKRQGKKYARQVKQHEEKLKKVL</sequence>
<organism evidence="3 4">
    <name type="scientific">Acinetobacter albensis</name>
    <dbReference type="NCBI Taxonomy" id="1673609"/>
    <lineage>
        <taxon>Bacteria</taxon>
        <taxon>Pseudomonadati</taxon>
        <taxon>Pseudomonadota</taxon>
        <taxon>Gammaproteobacteria</taxon>
        <taxon>Moraxellales</taxon>
        <taxon>Moraxellaceae</taxon>
        <taxon>Acinetobacter</taxon>
    </lineage>
</organism>
<dbReference type="Pfam" id="PF01464">
    <property type="entry name" value="SLT"/>
    <property type="match status" value="1"/>
</dbReference>
<accession>A0ABW9JWS1</accession>
<keyword evidence="4" id="KW-1185">Reference proteome</keyword>
<reference evidence="3 4" key="1">
    <citation type="submission" date="2024-12" db="EMBL/GenBank/DDBJ databases">
        <title>C001-4G Acinetobacter sp. assembled genome.</title>
        <authorList>
            <person name="D'Arcy K."/>
            <person name="Kingdon A.D.H."/>
            <person name="Breen A."/>
            <person name="Mckeown C."/>
            <person name="Allman E."/>
            <person name="Sharma P."/>
            <person name="Mcleman A."/>
            <person name="Roberts A.P."/>
        </authorList>
    </citation>
    <scope>NUCLEOTIDE SEQUENCE [LARGE SCALE GENOMIC DNA]</scope>
    <source>
        <strain evidence="3 4">C1-4G</strain>
    </source>
</reference>
<comment type="similarity">
    <text evidence="1">Belongs to the transglycosylase Slt family.</text>
</comment>
<dbReference type="SUPFAM" id="SSF53955">
    <property type="entry name" value="Lysozyme-like"/>
    <property type="match status" value="1"/>
</dbReference>
<protein>
    <submittedName>
        <fullName evidence="3">Lytic transglycosylase domain-containing protein</fullName>
    </submittedName>
</protein>
<dbReference type="EMBL" id="JBJXCW010000014">
    <property type="protein sequence ID" value="MFN0298312.1"/>
    <property type="molecule type" value="Genomic_DNA"/>
</dbReference>
<evidence type="ECO:0000259" key="2">
    <source>
        <dbReference type="Pfam" id="PF01464"/>
    </source>
</evidence>
<dbReference type="InterPro" id="IPR008258">
    <property type="entry name" value="Transglycosylase_SLT_dom_1"/>
</dbReference>
<evidence type="ECO:0000256" key="1">
    <source>
        <dbReference type="ARBA" id="ARBA00007734"/>
    </source>
</evidence>
<dbReference type="Gene3D" id="1.10.530.10">
    <property type="match status" value="1"/>
</dbReference>
<feature type="domain" description="Transglycosylase SLT" evidence="2">
    <location>
        <begin position="57"/>
        <end position="161"/>
    </location>
</feature>
<proteinExistence type="inferred from homology"/>
<gene>
    <name evidence="3" type="ORF">ACKVE0_12365</name>
</gene>
<dbReference type="PANTHER" id="PTHR37423">
    <property type="entry name" value="SOLUBLE LYTIC MUREIN TRANSGLYCOSYLASE-RELATED"/>
    <property type="match status" value="1"/>
</dbReference>
<evidence type="ECO:0000313" key="3">
    <source>
        <dbReference type="EMBL" id="MFN0298312.1"/>
    </source>
</evidence>
<dbReference type="RefSeq" id="WP_227592272.1">
    <property type="nucleotide sequence ID" value="NZ_JADEZY010000035.1"/>
</dbReference>
<dbReference type="PANTHER" id="PTHR37423:SF2">
    <property type="entry name" value="MEMBRANE-BOUND LYTIC MUREIN TRANSGLYCOSYLASE C"/>
    <property type="match status" value="1"/>
</dbReference>
<dbReference type="Proteomes" id="UP001632339">
    <property type="component" value="Unassembled WGS sequence"/>
</dbReference>
<dbReference type="InterPro" id="IPR023346">
    <property type="entry name" value="Lysozyme-like_dom_sf"/>
</dbReference>
<name>A0ABW9JWS1_9GAMM</name>
<comment type="caution">
    <text evidence="3">The sequence shown here is derived from an EMBL/GenBank/DDBJ whole genome shotgun (WGS) entry which is preliminary data.</text>
</comment>
<dbReference type="PROSITE" id="PS51257">
    <property type="entry name" value="PROKAR_LIPOPROTEIN"/>
    <property type="match status" value="1"/>
</dbReference>